<dbReference type="EMBL" id="AP018448">
    <property type="protein sequence ID" value="BBC30889.1"/>
    <property type="molecule type" value="Genomic_DNA"/>
</dbReference>
<organism evidence="1 2">
    <name type="scientific">Streptomyces graminofaciens</name>
    <dbReference type="NCBI Taxonomy" id="68212"/>
    <lineage>
        <taxon>Bacteria</taxon>
        <taxon>Bacillati</taxon>
        <taxon>Actinomycetota</taxon>
        <taxon>Actinomycetes</taxon>
        <taxon>Kitasatosporales</taxon>
        <taxon>Streptomycetaceae</taxon>
        <taxon>Streptomyces</taxon>
    </lineage>
</organism>
<accession>A0ABM7F4U1</accession>
<keyword evidence="2" id="KW-1185">Reference proteome</keyword>
<dbReference type="Gene3D" id="3.40.190.10">
    <property type="entry name" value="Periplasmic binding protein-like II"/>
    <property type="match status" value="2"/>
</dbReference>
<evidence type="ECO:0000313" key="1">
    <source>
        <dbReference type="EMBL" id="BBC30889.1"/>
    </source>
</evidence>
<proteinExistence type="predicted"/>
<dbReference type="Proteomes" id="UP001321542">
    <property type="component" value="Chromosome"/>
</dbReference>
<reference evidence="1 2" key="2">
    <citation type="journal article" date="2023" name="ChemBioChem">
        <title>Acyltransferase Domain Exchange between Two Independent Type I Polyketide Synthases in the Same Producer Strain of Macrolide Antibiotics.</title>
        <authorList>
            <person name="Kudo F."/>
            <person name="Kishikawa K."/>
            <person name="Tsuboi K."/>
            <person name="Kido T."/>
            <person name="Usui T."/>
            <person name="Hashimoto J."/>
            <person name="Shin-Ya K."/>
            <person name="Miyanaga A."/>
            <person name="Eguchi T."/>
        </authorList>
    </citation>
    <scope>NUCLEOTIDE SEQUENCE [LARGE SCALE GENOMIC DNA]</scope>
    <source>
        <strain evidence="1 2">A-8890</strain>
    </source>
</reference>
<gene>
    <name evidence="1" type="ORF">SGFS_021830</name>
</gene>
<protein>
    <submittedName>
        <fullName evidence="1">Uncharacterized protein</fullName>
    </submittedName>
</protein>
<evidence type="ECO:0000313" key="2">
    <source>
        <dbReference type="Proteomes" id="UP001321542"/>
    </source>
</evidence>
<reference evidence="1 2" key="1">
    <citation type="journal article" date="2010" name="ChemBioChem">
        <title>Cloning and characterization of the biosynthetic gene cluster of 16-membered macrolide antibiotic FD-891: involvement of a dual functional cytochrome P450 monooxygenase catalyzing epoxidation and hydroxylation.</title>
        <authorList>
            <person name="Kudo F."/>
            <person name="Motegi A."/>
            <person name="Mizoue K."/>
            <person name="Eguchi T."/>
        </authorList>
    </citation>
    <scope>NUCLEOTIDE SEQUENCE [LARGE SCALE GENOMIC DNA]</scope>
    <source>
        <strain evidence="1 2">A-8890</strain>
    </source>
</reference>
<name>A0ABM7F4U1_9ACTN</name>
<sequence>MASDYAVAVFRAELARTMHHRAPRIRLRFTQAPPGIVEKAGTLLSTTDGLLMPHGIISNFPATELHEDRWVFLVAEDNPRSATASPARIWHGSPG</sequence>